<proteinExistence type="predicted"/>
<evidence type="ECO:0000313" key="3">
    <source>
        <dbReference type="Proteomes" id="UP000216057"/>
    </source>
</evidence>
<keyword evidence="1" id="KW-1133">Transmembrane helix</keyword>
<feature type="transmembrane region" description="Helical" evidence="1">
    <location>
        <begin position="61"/>
        <end position="82"/>
    </location>
</feature>
<dbReference type="AlphaFoldDB" id="A0A261G8C7"/>
<feature type="transmembrane region" description="Helical" evidence="1">
    <location>
        <begin position="89"/>
        <end position="115"/>
    </location>
</feature>
<dbReference type="EMBL" id="MWWZ01000008">
    <property type="protein sequence ID" value="OZG67453.1"/>
    <property type="molecule type" value="Genomic_DNA"/>
</dbReference>
<keyword evidence="1" id="KW-0472">Membrane</keyword>
<keyword evidence="1" id="KW-0812">Transmembrane</keyword>
<evidence type="ECO:0000313" key="2">
    <source>
        <dbReference type="EMBL" id="OZG67453.1"/>
    </source>
</evidence>
<dbReference type="Proteomes" id="UP000216057">
    <property type="component" value="Unassembled WGS sequence"/>
</dbReference>
<feature type="transmembrane region" description="Helical" evidence="1">
    <location>
        <begin position="28"/>
        <end position="49"/>
    </location>
</feature>
<accession>A0A261G8C7</accession>
<name>A0A261G8C7_9BIFI</name>
<gene>
    <name evidence="2" type="ORF">BEUL_1544</name>
</gene>
<comment type="caution">
    <text evidence="2">The sequence shown here is derived from an EMBL/GenBank/DDBJ whole genome shotgun (WGS) entry which is preliminary data.</text>
</comment>
<reference evidence="2 3" key="1">
    <citation type="journal article" date="2017" name="BMC Genomics">
        <title>Comparative genomic and phylogenomic analyses of the Bifidobacteriaceae family.</title>
        <authorList>
            <person name="Lugli G.A."/>
            <person name="Milani C."/>
            <person name="Turroni F."/>
            <person name="Duranti S."/>
            <person name="Mancabelli L."/>
            <person name="Mangifesta M."/>
            <person name="Ferrario C."/>
            <person name="Modesto M."/>
            <person name="Mattarelli P."/>
            <person name="Jiri K."/>
            <person name="van Sinderen D."/>
            <person name="Ventura M."/>
        </authorList>
    </citation>
    <scope>NUCLEOTIDE SEQUENCE [LARGE SCALE GENOMIC DNA]</scope>
    <source>
        <strain evidence="2 3">DSM 100216</strain>
    </source>
</reference>
<organism evidence="2 3">
    <name type="scientific">Bifidobacterium eulemuris</name>
    <dbReference type="NCBI Taxonomy" id="1765219"/>
    <lineage>
        <taxon>Bacteria</taxon>
        <taxon>Bacillati</taxon>
        <taxon>Actinomycetota</taxon>
        <taxon>Actinomycetes</taxon>
        <taxon>Bifidobacteriales</taxon>
        <taxon>Bifidobacteriaceae</taxon>
        <taxon>Bifidobacterium</taxon>
    </lineage>
</organism>
<feature type="transmembrane region" description="Helical" evidence="1">
    <location>
        <begin position="202"/>
        <end position="221"/>
    </location>
</feature>
<sequence length="222" mass="24985">MMNRMEHHADHADHTDHTHKRRELGDTVCRWLVALQIIVTVAGTAFVLIEGLSEDGDHTLVLNFCTFSSTVIITLISIVILWTELMRGFWTVLAMLVLPSIEFVLGCAGATLMLVQMGMHGLTMVGQFGLILAPFLGFLNNAIPTTHQAMKDKELADLRGVHRANKDREQQIQQLAKHAPEHELSPRPQAQSFEEPFRWREIIKSIALALAALAYILGFLWR</sequence>
<protein>
    <submittedName>
        <fullName evidence="2">Uncharacterized protein</fullName>
    </submittedName>
</protein>
<feature type="transmembrane region" description="Helical" evidence="1">
    <location>
        <begin position="121"/>
        <end position="143"/>
    </location>
</feature>
<evidence type="ECO:0000256" key="1">
    <source>
        <dbReference type="SAM" id="Phobius"/>
    </source>
</evidence>